<dbReference type="RefSeq" id="WP_386107462.1">
    <property type="nucleotide sequence ID" value="NZ_JBHTJR010000045.1"/>
</dbReference>
<feature type="domain" description="DUF2061" evidence="1">
    <location>
        <begin position="26"/>
        <end position="77"/>
    </location>
</feature>
<reference evidence="3" key="1">
    <citation type="journal article" date="2019" name="Int. J. Syst. Evol. Microbiol.">
        <title>The Global Catalogue of Microorganisms (GCM) 10K type strain sequencing project: providing services to taxonomists for standard genome sequencing and annotation.</title>
        <authorList>
            <consortium name="The Broad Institute Genomics Platform"/>
            <consortium name="The Broad Institute Genome Sequencing Center for Infectious Disease"/>
            <person name="Wu L."/>
            <person name="Ma J."/>
        </authorList>
    </citation>
    <scope>NUCLEOTIDE SEQUENCE [LARGE SCALE GENOMIC DNA]</scope>
    <source>
        <strain evidence="3">CCUG 60527</strain>
    </source>
</reference>
<gene>
    <name evidence="2" type="ORF">ACFQ1U_08925</name>
</gene>
<evidence type="ECO:0000313" key="3">
    <source>
        <dbReference type="Proteomes" id="UP001597062"/>
    </source>
</evidence>
<evidence type="ECO:0000259" key="1">
    <source>
        <dbReference type="Pfam" id="PF09834"/>
    </source>
</evidence>
<dbReference type="Proteomes" id="UP001597062">
    <property type="component" value="Unassembled WGS sequence"/>
</dbReference>
<evidence type="ECO:0000313" key="2">
    <source>
        <dbReference type="EMBL" id="MFD0993324.1"/>
    </source>
</evidence>
<organism evidence="2 3">
    <name type="scientific">Tenacibaculum geojense</name>
    <dbReference type="NCBI Taxonomy" id="915352"/>
    <lineage>
        <taxon>Bacteria</taxon>
        <taxon>Pseudomonadati</taxon>
        <taxon>Bacteroidota</taxon>
        <taxon>Flavobacteriia</taxon>
        <taxon>Flavobacteriales</taxon>
        <taxon>Flavobacteriaceae</taxon>
        <taxon>Tenacibaculum</taxon>
    </lineage>
</organism>
<protein>
    <submittedName>
        <fullName evidence="2">DUF2061 domain-containing protein</fullName>
    </submittedName>
</protein>
<dbReference type="Pfam" id="PF09834">
    <property type="entry name" value="DUF2061"/>
    <property type="match status" value="1"/>
</dbReference>
<dbReference type="EMBL" id="JBHTJR010000045">
    <property type="protein sequence ID" value="MFD0993324.1"/>
    <property type="molecule type" value="Genomic_DNA"/>
</dbReference>
<name>A0ABW3JSF3_9FLAO</name>
<accession>A0ABW3JSF3</accession>
<sequence>MILDQLVDKNTNYKEDKHSESPVRSIVKSVSWRLLGTIDTITISWFITGQINTALSIGGIELISKMILYFFHERIWNNIKWGRK</sequence>
<proteinExistence type="predicted"/>
<keyword evidence="3" id="KW-1185">Reference proteome</keyword>
<dbReference type="InterPro" id="IPR018638">
    <property type="entry name" value="DUF2061_membrane"/>
</dbReference>
<comment type="caution">
    <text evidence="2">The sequence shown here is derived from an EMBL/GenBank/DDBJ whole genome shotgun (WGS) entry which is preliminary data.</text>
</comment>